<gene>
    <name evidence="3" type="ORF">TCHU04912_LOCUS16907</name>
</gene>
<dbReference type="GO" id="GO:0043248">
    <property type="term" value="P:proteasome assembly"/>
    <property type="evidence" value="ECO:0007669"/>
    <property type="project" value="InterPro"/>
</dbReference>
<dbReference type="AlphaFoldDB" id="A0A7S1X8E6"/>
<name>A0A7S1X8E6_9CHLO</name>
<sequence length="136" mass="14547">MDRHAALPLQNTPHDTLREGLSCLKAGASYAHPVEAIQANNAATRRETATKMLGNLYGGAVPAKLAIEEQILSRPGRLPGIPSSRLGLDSYTGALDEFSFEHFLGDPHNSEAPPIDLHSQMEATLGLSKPTLRGLP</sequence>
<dbReference type="PANTHER" id="PTHR12828:SF3">
    <property type="entry name" value="PROTEASOME MATURATION PROTEIN"/>
    <property type="match status" value="1"/>
</dbReference>
<organism evidence="3">
    <name type="scientific">Tetraselmis chuii</name>
    <dbReference type="NCBI Taxonomy" id="63592"/>
    <lineage>
        <taxon>Eukaryota</taxon>
        <taxon>Viridiplantae</taxon>
        <taxon>Chlorophyta</taxon>
        <taxon>core chlorophytes</taxon>
        <taxon>Chlorodendrophyceae</taxon>
        <taxon>Chlorodendrales</taxon>
        <taxon>Chlorodendraceae</taxon>
        <taxon>Tetraselmis</taxon>
    </lineage>
</organism>
<comment type="similarity">
    <text evidence="2">Belongs to the POMP/UMP1 family.</text>
</comment>
<evidence type="ECO:0000313" key="3">
    <source>
        <dbReference type="EMBL" id="CAD9214667.1"/>
    </source>
</evidence>
<proteinExistence type="inferred from homology"/>
<dbReference type="EMBL" id="HBGG01032378">
    <property type="protein sequence ID" value="CAD9214667.1"/>
    <property type="molecule type" value="Transcribed_RNA"/>
</dbReference>
<dbReference type="InterPro" id="IPR008012">
    <property type="entry name" value="Ump1"/>
</dbReference>
<evidence type="ECO:0000256" key="1">
    <source>
        <dbReference type="ARBA" id="ARBA00023186"/>
    </source>
</evidence>
<dbReference type="Pfam" id="PF05348">
    <property type="entry name" value="UMP1"/>
    <property type="match status" value="1"/>
</dbReference>
<evidence type="ECO:0000256" key="2">
    <source>
        <dbReference type="ARBA" id="ARBA00043974"/>
    </source>
</evidence>
<reference evidence="3" key="1">
    <citation type="submission" date="2021-01" db="EMBL/GenBank/DDBJ databases">
        <authorList>
            <person name="Corre E."/>
            <person name="Pelletier E."/>
            <person name="Niang G."/>
            <person name="Scheremetjew M."/>
            <person name="Finn R."/>
            <person name="Kale V."/>
            <person name="Holt S."/>
            <person name="Cochrane G."/>
            <person name="Meng A."/>
            <person name="Brown T."/>
            <person name="Cohen L."/>
        </authorList>
    </citation>
    <scope>NUCLEOTIDE SEQUENCE</scope>
    <source>
        <strain evidence="3">PLY429</strain>
    </source>
</reference>
<protein>
    <recommendedName>
        <fullName evidence="4">Proteasome maturation protein</fullName>
    </recommendedName>
</protein>
<keyword evidence="1" id="KW-0143">Chaperone</keyword>
<dbReference type="GO" id="GO:0005634">
    <property type="term" value="C:nucleus"/>
    <property type="evidence" value="ECO:0007669"/>
    <property type="project" value="TreeGrafter"/>
</dbReference>
<accession>A0A7S1X8E6</accession>
<dbReference type="PANTHER" id="PTHR12828">
    <property type="entry name" value="PROTEASOME MATURATION PROTEIN UMP1"/>
    <property type="match status" value="1"/>
</dbReference>
<evidence type="ECO:0008006" key="4">
    <source>
        <dbReference type="Google" id="ProtNLM"/>
    </source>
</evidence>
<dbReference type="GO" id="GO:0005737">
    <property type="term" value="C:cytoplasm"/>
    <property type="evidence" value="ECO:0007669"/>
    <property type="project" value="TreeGrafter"/>
</dbReference>